<evidence type="ECO:0000256" key="1">
    <source>
        <dbReference type="ARBA" id="ARBA00005639"/>
    </source>
</evidence>
<name>A0A0K0E3U4_STRER</name>
<sequence>MNVYSNFNFKKELKKCLQMEKDLSLNTTLESLKKLPNLDTSDNNENLTNNFDVINKDATNEPVIYGELILLGYNGSQESSRTSAHGRKHRSKMRLCKREIANGIKKGTISKISEEPAKNSAIQDSSRHVVSYSYNKGHTVLVEYVPDSEKDMFQIGRSSEKQIDFTIVDTWLAVGSNMVLSPAGNNIRLLKSSNNNGEMQQRPISSTISRYACRIICDRQNTEKCYVYAAGFDSSKNIFLGEKATKWTKKTDECDGLTTNGVLILHPHGISEANSGKDMKYDSTKDMYVWREISVDGDIYTLRESRSSAKRGTLVENESNQLLDGTLIDLCGATLLWRSAEGLSKSPSKIELERRLDELNGTKPQCPVNLNTLIIPKKKSNSITQRQPYVYMSCGHVQGKHEWGMTKNPSNGSTTSYKCPLCLVDSKKVIQLVMGMESAFHLDSDTLEYCFNPCGHMASKSTVEYWSRIPLPHGTNSFHPVCPFCTSLLILEKPHIKLIFQDHCYDNYGCGYS</sequence>
<dbReference type="WBParaSite" id="SSTP_0000416400.1">
    <property type="protein sequence ID" value="SSTP_0000416400.1"/>
    <property type="gene ID" value="SSTP_0000416400"/>
</dbReference>
<feature type="domain" description="Pellino RING" evidence="4">
    <location>
        <begin position="359"/>
        <end position="503"/>
    </location>
</feature>
<comment type="similarity">
    <text evidence="1">Belongs to the pellino family.</text>
</comment>
<dbReference type="GO" id="GO:0061630">
    <property type="term" value="F:ubiquitin protein ligase activity"/>
    <property type="evidence" value="ECO:0007669"/>
    <property type="project" value="InterPro"/>
</dbReference>
<dbReference type="InterPro" id="IPR048334">
    <property type="entry name" value="Pellino_FHA"/>
</dbReference>
<dbReference type="PANTHER" id="PTHR12098">
    <property type="entry name" value="E3 UBIQUITIN-PROTEIN LIGASE PELLINO-RELATED"/>
    <property type="match status" value="1"/>
</dbReference>
<proteinExistence type="inferred from homology"/>
<dbReference type="InterPro" id="IPR006800">
    <property type="entry name" value="Pellino_fam"/>
</dbReference>
<evidence type="ECO:0000259" key="4">
    <source>
        <dbReference type="Pfam" id="PF20723"/>
    </source>
</evidence>
<dbReference type="InterPro" id="IPR048335">
    <property type="entry name" value="Pellino_RING"/>
</dbReference>
<dbReference type="Pfam" id="PF04710">
    <property type="entry name" value="Pellino_FHA"/>
    <property type="match status" value="1"/>
</dbReference>
<dbReference type="GO" id="GO:0000209">
    <property type="term" value="P:protein polyubiquitination"/>
    <property type="evidence" value="ECO:0007669"/>
    <property type="project" value="InterPro"/>
</dbReference>
<dbReference type="GO" id="GO:0008592">
    <property type="term" value="P:regulation of Toll signaling pathway"/>
    <property type="evidence" value="ECO:0007669"/>
    <property type="project" value="InterPro"/>
</dbReference>
<evidence type="ECO:0000313" key="5">
    <source>
        <dbReference type="WBParaSite" id="SSTP_0000416400.1"/>
    </source>
</evidence>
<dbReference type="PANTHER" id="PTHR12098:SF2">
    <property type="entry name" value="PROTEIN PELLINO"/>
    <property type="match status" value="1"/>
</dbReference>
<keyword evidence="2" id="KW-0597">Phosphoprotein</keyword>
<evidence type="ECO:0000256" key="2">
    <source>
        <dbReference type="ARBA" id="ARBA00022553"/>
    </source>
</evidence>
<reference evidence="5" key="1">
    <citation type="submission" date="2015-08" db="UniProtKB">
        <authorList>
            <consortium name="WormBaseParasite"/>
        </authorList>
    </citation>
    <scope>IDENTIFICATION</scope>
</reference>
<dbReference type="AlphaFoldDB" id="A0A0K0E3U4"/>
<protein>
    <submittedName>
        <fullName evidence="5">Protein pellino</fullName>
    </submittedName>
</protein>
<dbReference type="STRING" id="6248.A0A0K0E3U4"/>
<accession>A0A0K0E3U4</accession>
<organism evidence="5">
    <name type="scientific">Strongyloides stercoralis</name>
    <name type="common">Threadworm</name>
    <dbReference type="NCBI Taxonomy" id="6248"/>
    <lineage>
        <taxon>Eukaryota</taxon>
        <taxon>Metazoa</taxon>
        <taxon>Ecdysozoa</taxon>
        <taxon>Nematoda</taxon>
        <taxon>Chromadorea</taxon>
        <taxon>Rhabditida</taxon>
        <taxon>Tylenchina</taxon>
        <taxon>Panagrolaimomorpha</taxon>
        <taxon>Strongyloidoidea</taxon>
        <taxon>Strongyloididae</taxon>
        <taxon>Strongyloides</taxon>
    </lineage>
</organism>
<feature type="domain" description="Pellino FHA" evidence="3">
    <location>
        <begin position="58"/>
        <end position="354"/>
    </location>
</feature>
<evidence type="ECO:0000259" key="3">
    <source>
        <dbReference type="Pfam" id="PF04710"/>
    </source>
</evidence>
<dbReference type="Pfam" id="PF20723">
    <property type="entry name" value="Pellino_RING"/>
    <property type="match status" value="1"/>
</dbReference>